<keyword evidence="4" id="KW-0158">Chromosome</keyword>
<comment type="caution">
    <text evidence="14">The sequence shown here is derived from an EMBL/GenBank/DDBJ whole genome shotgun (WGS) entry which is preliminary data.</text>
</comment>
<name>A0A4C2E4L7_9SACH</name>
<dbReference type="SUPFAM" id="SSF52540">
    <property type="entry name" value="P-loop containing nucleoside triphosphate hydrolases"/>
    <property type="match status" value="2"/>
</dbReference>
<protein>
    <recommendedName>
        <fullName evidence="13">Bromo domain-containing protein</fullName>
    </recommendedName>
</protein>
<dbReference type="FunFam" id="3.40.50.300:FF:001218">
    <property type="entry name" value="AAA family ATPase, putative"/>
    <property type="match status" value="1"/>
</dbReference>
<dbReference type="EMBL" id="BIMX01000002">
    <property type="protein sequence ID" value="GCE97659.1"/>
    <property type="molecule type" value="Genomic_DNA"/>
</dbReference>
<keyword evidence="6" id="KW-0378">Hydrolase</keyword>
<keyword evidence="5" id="KW-0547">Nucleotide-binding</keyword>
<keyword evidence="8 10" id="KW-0103">Bromodomain</keyword>
<dbReference type="InterPro" id="IPR001487">
    <property type="entry name" value="Bromodomain"/>
</dbReference>
<dbReference type="GO" id="GO:0006337">
    <property type="term" value="P:nucleosome disassembly"/>
    <property type="evidence" value="ECO:0007669"/>
    <property type="project" value="TreeGrafter"/>
</dbReference>
<feature type="compositionally biased region" description="Basic and acidic residues" evidence="11">
    <location>
        <begin position="221"/>
        <end position="239"/>
    </location>
</feature>
<dbReference type="InterPro" id="IPR041569">
    <property type="entry name" value="AAA_lid_3"/>
</dbReference>
<dbReference type="GO" id="GO:0005634">
    <property type="term" value="C:nucleus"/>
    <property type="evidence" value="ECO:0007669"/>
    <property type="project" value="UniProtKB-SubCell"/>
</dbReference>
<dbReference type="CDD" id="cd19517">
    <property type="entry name" value="RecA-like_Yta7-like"/>
    <property type="match status" value="1"/>
</dbReference>
<gene>
    <name evidence="14" type="ORF">ZYGM_004512</name>
</gene>
<dbReference type="GO" id="GO:0000785">
    <property type="term" value="C:chromatin"/>
    <property type="evidence" value="ECO:0007669"/>
    <property type="project" value="UniProtKB-ARBA"/>
</dbReference>
<dbReference type="PROSITE" id="PS50014">
    <property type="entry name" value="BROMODOMAIN_2"/>
    <property type="match status" value="1"/>
</dbReference>
<feature type="compositionally biased region" description="Polar residues" evidence="11">
    <location>
        <begin position="1254"/>
        <end position="1263"/>
    </location>
</feature>
<dbReference type="GO" id="GO:0006334">
    <property type="term" value="P:nucleosome assembly"/>
    <property type="evidence" value="ECO:0007669"/>
    <property type="project" value="TreeGrafter"/>
</dbReference>
<feature type="compositionally biased region" description="Basic and acidic residues" evidence="11">
    <location>
        <begin position="1348"/>
        <end position="1373"/>
    </location>
</feature>
<dbReference type="CDD" id="cd05491">
    <property type="entry name" value="Bromo_TBP7_like"/>
    <property type="match status" value="1"/>
</dbReference>
<feature type="compositionally biased region" description="Acidic residues" evidence="11">
    <location>
        <begin position="194"/>
        <end position="217"/>
    </location>
</feature>
<dbReference type="InterPro" id="IPR045199">
    <property type="entry name" value="ATAD2-like"/>
</dbReference>
<dbReference type="GO" id="GO:0005524">
    <property type="term" value="F:ATP binding"/>
    <property type="evidence" value="ECO:0007669"/>
    <property type="project" value="UniProtKB-KW"/>
</dbReference>
<evidence type="ECO:0000256" key="10">
    <source>
        <dbReference type="PROSITE-ProRule" id="PRU00035"/>
    </source>
</evidence>
<comment type="similarity">
    <text evidence="3">Belongs to the AAA ATPase family.</text>
</comment>
<feature type="compositionally biased region" description="Acidic residues" evidence="11">
    <location>
        <begin position="244"/>
        <end position="259"/>
    </location>
</feature>
<evidence type="ECO:0000256" key="12">
    <source>
        <dbReference type="SAM" id="Phobius"/>
    </source>
</evidence>
<comment type="subcellular location">
    <subcellularLocation>
        <location evidence="2">Chromosome</location>
    </subcellularLocation>
    <subcellularLocation>
        <location evidence="1">Nucleus</location>
    </subcellularLocation>
</comment>
<dbReference type="FunFam" id="1.10.8.60:FF:000016">
    <property type="entry name" value="ATPase family AAA domain-containing protein 2B"/>
    <property type="match status" value="1"/>
</dbReference>
<keyword evidence="12" id="KW-1133">Transmembrane helix</keyword>
<evidence type="ECO:0000313" key="14">
    <source>
        <dbReference type="EMBL" id="GCE97659.1"/>
    </source>
</evidence>
<proteinExistence type="inferred from homology"/>
<dbReference type="Gene3D" id="1.10.8.60">
    <property type="match status" value="1"/>
</dbReference>
<evidence type="ECO:0000256" key="7">
    <source>
        <dbReference type="ARBA" id="ARBA00022840"/>
    </source>
</evidence>
<dbReference type="Pfam" id="PF17862">
    <property type="entry name" value="AAA_lid_3"/>
    <property type="match status" value="1"/>
</dbReference>
<dbReference type="Proteomes" id="UP000301737">
    <property type="component" value="Unassembled WGS sequence"/>
</dbReference>
<feature type="compositionally biased region" description="Basic residues" evidence="11">
    <location>
        <begin position="263"/>
        <end position="273"/>
    </location>
</feature>
<dbReference type="GO" id="GO:0045815">
    <property type="term" value="P:transcription initiation-coupled chromatin remodeling"/>
    <property type="evidence" value="ECO:0007669"/>
    <property type="project" value="TreeGrafter"/>
</dbReference>
<evidence type="ECO:0000256" key="8">
    <source>
        <dbReference type="ARBA" id="ARBA00023117"/>
    </source>
</evidence>
<evidence type="ECO:0000256" key="5">
    <source>
        <dbReference type="ARBA" id="ARBA00022741"/>
    </source>
</evidence>
<dbReference type="GO" id="GO:0140674">
    <property type="term" value="F:ATP-dependent histone chaperone activity"/>
    <property type="evidence" value="ECO:0007669"/>
    <property type="project" value="UniProtKB-ARBA"/>
</dbReference>
<reference evidence="14 15" key="1">
    <citation type="submission" date="2019-01" db="EMBL/GenBank/DDBJ databases">
        <title>Draft Genome Sequencing of Zygosaccharomyces mellis Ca-7.</title>
        <authorList>
            <person name="Shiwa Y."/>
            <person name="Kanesaki Y."/>
            <person name="Ishige T."/>
            <person name="Mura K."/>
            <person name="Hori T."/>
            <person name="Tamura T."/>
        </authorList>
    </citation>
    <scope>NUCLEOTIDE SEQUENCE [LARGE SCALE GENOMIC DNA]</scope>
    <source>
        <strain evidence="14 15">Ca-7</strain>
    </source>
</reference>
<evidence type="ECO:0000256" key="4">
    <source>
        <dbReference type="ARBA" id="ARBA00022454"/>
    </source>
</evidence>
<feature type="region of interest" description="Disordered" evidence="11">
    <location>
        <begin position="449"/>
        <end position="470"/>
    </location>
</feature>
<evidence type="ECO:0000256" key="6">
    <source>
        <dbReference type="ARBA" id="ARBA00022801"/>
    </source>
</evidence>
<feature type="compositionally biased region" description="Basic residues" evidence="11">
    <location>
        <begin position="177"/>
        <end position="190"/>
    </location>
</feature>
<dbReference type="InterPro" id="IPR003960">
    <property type="entry name" value="ATPase_AAA_CS"/>
</dbReference>
<dbReference type="Pfam" id="PF00004">
    <property type="entry name" value="AAA"/>
    <property type="match status" value="1"/>
</dbReference>
<feature type="transmembrane region" description="Helical" evidence="12">
    <location>
        <begin position="12"/>
        <end position="38"/>
    </location>
</feature>
<dbReference type="InterPro" id="IPR027417">
    <property type="entry name" value="P-loop_NTPase"/>
</dbReference>
<dbReference type="FunFam" id="3.40.50.300:FF:000061">
    <property type="entry name" value="ATPase family, AAA domain-containing 2"/>
    <property type="match status" value="1"/>
</dbReference>
<feature type="region of interest" description="Disordered" evidence="11">
    <location>
        <begin position="107"/>
        <end position="315"/>
    </location>
</feature>
<dbReference type="GO" id="GO:0016887">
    <property type="term" value="F:ATP hydrolysis activity"/>
    <property type="evidence" value="ECO:0007669"/>
    <property type="project" value="InterPro"/>
</dbReference>
<feature type="region of interest" description="Disordered" evidence="11">
    <location>
        <begin position="1003"/>
        <end position="1032"/>
    </location>
</feature>
<evidence type="ECO:0000313" key="15">
    <source>
        <dbReference type="Proteomes" id="UP000301737"/>
    </source>
</evidence>
<evidence type="ECO:0000256" key="9">
    <source>
        <dbReference type="ARBA" id="ARBA00023242"/>
    </source>
</evidence>
<keyword evidence="9" id="KW-0539">Nucleus</keyword>
<evidence type="ECO:0000256" key="1">
    <source>
        <dbReference type="ARBA" id="ARBA00004123"/>
    </source>
</evidence>
<feature type="region of interest" description="Disordered" evidence="11">
    <location>
        <begin position="371"/>
        <end position="402"/>
    </location>
</feature>
<dbReference type="InterPro" id="IPR036427">
    <property type="entry name" value="Bromodomain-like_sf"/>
</dbReference>
<dbReference type="GO" id="GO:0003682">
    <property type="term" value="F:chromatin binding"/>
    <property type="evidence" value="ECO:0007669"/>
    <property type="project" value="TreeGrafter"/>
</dbReference>
<dbReference type="PANTHER" id="PTHR23069">
    <property type="entry name" value="AAA DOMAIN-CONTAINING"/>
    <property type="match status" value="1"/>
</dbReference>
<evidence type="ECO:0000256" key="3">
    <source>
        <dbReference type="ARBA" id="ARBA00006914"/>
    </source>
</evidence>
<feature type="domain" description="Bromo" evidence="13">
    <location>
        <begin position="1118"/>
        <end position="1160"/>
    </location>
</feature>
<feature type="region of interest" description="Disordered" evidence="11">
    <location>
        <begin position="1246"/>
        <end position="1286"/>
    </location>
</feature>
<evidence type="ECO:0000259" key="13">
    <source>
        <dbReference type="PROSITE" id="PS50014"/>
    </source>
</evidence>
<accession>A0A4C2E4L7</accession>
<feature type="compositionally biased region" description="Basic and acidic residues" evidence="11">
    <location>
        <begin position="331"/>
        <end position="345"/>
    </location>
</feature>
<keyword evidence="7" id="KW-0067">ATP-binding</keyword>
<dbReference type="InterPro" id="IPR003593">
    <property type="entry name" value="AAA+_ATPase"/>
</dbReference>
<dbReference type="SUPFAM" id="SSF47370">
    <property type="entry name" value="Bromodomain"/>
    <property type="match status" value="1"/>
</dbReference>
<feature type="region of interest" description="Disordered" evidence="11">
    <location>
        <begin position="1345"/>
        <end position="1409"/>
    </location>
</feature>
<feature type="region of interest" description="Disordered" evidence="11">
    <location>
        <begin position="331"/>
        <end position="358"/>
    </location>
</feature>
<dbReference type="OrthoDB" id="5421at2759"/>
<keyword evidence="12" id="KW-0812">Transmembrane</keyword>
<keyword evidence="15" id="KW-1185">Reference proteome</keyword>
<dbReference type="InterPro" id="IPR003959">
    <property type="entry name" value="ATPase_AAA_core"/>
</dbReference>
<evidence type="ECO:0000256" key="11">
    <source>
        <dbReference type="SAM" id="MobiDB-lite"/>
    </source>
</evidence>
<sequence>MSGILLILMKWTITGFIVESLGIAGLFGDFFGAIVQFLRSMPLIGPILSHPTVAPIVDKIAGVNVLPNVPVGSVEDEGFRDDNGILHTSSRSLRKINYAEIESGFDFLENEGDEQTKGLSVPETGLMEPPSEPVEPTEPVEPKEPNDPGPGNDPNDVYEDDEDIIGNGYRPQENGRAGRRSRGARSRRRKVADPDEDDESFHEDDIEEEGEDEDGDSEVSFAKDEEYYARRRRQREDKNFVVPDPEDGEQEDEDEDEDIGYYRGRRGRGRPKRERSPSPSVNVARRLRRRTRSAYAAGAVHDDEDDEVDHEVTNNPEALSLRDEIRELQDDSPMREKRSLRERTKPVNYTLPPPLTETNAENYLERQAAANALKNPSPRGRRGGNYNHNAGPARRLFPTGGPFGGNDVTTIFGKNTNFYHQSPPAVSGVGNVGANNKLILDSDSSEDEILPLGAKPKPKSDNASKRKKKQEIADLDPLGVDMNVRFEDVGGLDNYIDQLKEMVALPLLYPELYQNFDITPPRGVLFHGPPGTGKTLMARALAASCSSEGRKITFFMRKGADVLSKWVGEAERQLRLLFEEAKKQQPSVIFFDEIDGLAPVRSSKQEQIHASIVSTLLALMDGMDNRGQVIVIGATNRPDTVDPALRRPGRFDREFYFPLPDVKGRQKIIKIHTKNWKPPLSTKFIENLATLTKGFGGADLRALCTEAALLSIQRKYPQIYRSNEKLSVDPNQVKVGVKDFMMALRKIVPSSARSSGDAAQPLPDSIKPLLQFQLENITRQVKKILPEDEESHLSKDSSLIQEYLDYEDFHAFGNNANGDNNDDGGEEGFAKHEMLTRLAESRVCNPKLLITGPIGNGQQYIGAALLHFLEHFNVQRFDLASLLSESTRTIEAAIIHGFVEARRRQPSIVFLPNIDIWSRAVPEAAIFTLMSLFRSLQSNEKVFLLGISEIRRDTNLMDDPLSHFEFSSNVCHIDVPTMKQRSDYFTSIMKVLHMKPFEFKTKRRRRKPLPDLPPVKSENGLDNAGENGEVLSSSEALRRKLKTFQHQDMRLKNILKIKLSGLMDLFKNRYKRFRKPPIEDDYLIHLFEPPTDPNWQPAYTKDNNMILEVTTGRRFFNMDLDIVEERLWNGYYSEPKQYLKDIELIYRDANTMGDRERIIKASEMFANAQMGIEDMSTPEFIRECKATRQRDLERQELFLRDEESRVAAEQRQLKSSEGHPSTDNNIDVVGVGDGNQLQVQLQATAPENKKVDNSENNQVTSIGATVPGASEQNNTEGSDILEANNMSKPLTEERKILSEDQAKKLAKAKEGSSVADNTVDLNLQGSEKFASQEPEPSNVHLQASSEVTLHENGSKDTTDSKEQESIERKAENSDDKEESGTNNESGTLNDPTENPQEYSESEDTSKELKIDENALTSVISLLVEETEGYTVSHLQEIYSRLVDIAWEDRFSWDKSGTIEKILHVIKSH</sequence>
<dbReference type="SMART" id="SM00382">
    <property type="entry name" value="AAA"/>
    <property type="match status" value="1"/>
</dbReference>
<dbReference type="GO" id="GO:0042393">
    <property type="term" value="F:histone binding"/>
    <property type="evidence" value="ECO:0007669"/>
    <property type="project" value="UniProtKB-ARBA"/>
</dbReference>
<dbReference type="Gene3D" id="3.40.50.300">
    <property type="entry name" value="P-loop containing nucleotide triphosphate hydrolases"/>
    <property type="match status" value="2"/>
</dbReference>
<dbReference type="PROSITE" id="PS00674">
    <property type="entry name" value="AAA"/>
    <property type="match status" value="1"/>
</dbReference>
<dbReference type="PANTHER" id="PTHR23069:SF0">
    <property type="entry name" value="TAT-BINDING HOMOLOG 7"/>
    <property type="match status" value="1"/>
</dbReference>
<feature type="compositionally biased region" description="Polar residues" evidence="11">
    <location>
        <begin position="1380"/>
        <end position="1398"/>
    </location>
</feature>
<keyword evidence="12" id="KW-0472">Membrane</keyword>
<organism evidence="14 15">
    <name type="scientific">Zygosaccharomyces mellis</name>
    <dbReference type="NCBI Taxonomy" id="42258"/>
    <lineage>
        <taxon>Eukaryota</taxon>
        <taxon>Fungi</taxon>
        <taxon>Dikarya</taxon>
        <taxon>Ascomycota</taxon>
        <taxon>Saccharomycotina</taxon>
        <taxon>Saccharomycetes</taxon>
        <taxon>Saccharomycetales</taxon>
        <taxon>Saccharomycetaceae</taxon>
        <taxon>Zygosaccharomyces</taxon>
    </lineage>
</organism>
<evidence type="ECO:0000256" key="2">
    <source>
        <dbReference type="ARBA" id="ARBA00004286"/>
    </source>
</evidence>